<dbReference type="OrthoDB" id="9769707at2"/>
<reference evidence="7 8" key="1">
    <citation type="submission" date="2019-09" db="EMBL/GenBank/DDBJ databases">
        <title>Genome sequence of Rhodovastum atsumiense, a diverse member of the Acetobacteraceae family of non-sulfur purple photosynthetic bacteria.</title>
        <authorList>
            <person name="Meyer T."/>
            <person name="Kyndt J."/>
        </authorList>
    </citation>
    <scope>NUCLEOTIDE SEQUENCE [LARGE SCALE GENOMIC DNA]</scope>
    <source>
        <strain evidence="7 8">DSM 21279</strain>
    </source>
</reference>
<keyword evidence="2" id="KW-1134">Transmembrane beta strand</keyword>
<dbReference type="RefSeq" id="WP_150043558.1">
    <property type="nucleotide sequence ID" value="NZ_OW485601.1"/>
</dbReference>
<dbReference type="Pfam" id="PF01103">
    <property type="entry name" value="Omp85"/>
    <property type="match status" value="1"/>
</dbReference>
<name>A0A5M6IND1_9PROT</name>
<sequence length="630" mass="66535">MPRDPHFPGSRRRPRAPALAMLSLALAFWLKDERGHAADPQPYEVTIAPTGDAALDAAAQASSTLLSLHDTAPVGPFALIGRARNDVGRMQTALNSFGYYDGRVAITIADHPLDDPALVDLLDRIPPETSVPVKVTLTTGPEFHLRSITLPPGTPAAAREALQLQPGDPARAADVLAAGERMQTALLNAGHALARVGEPQAYLIPDARALDVSFPVEAGPRVDLGRIAITGERRLNESYIRRRLLLQPGQVFDPAAIAKARQDLAAVPALGAVRITPGTALDADGRLPMTVDVSERPLHAVNLSAAFSTDEGGSVGASWTHRNLWGNAEMLTLGAAASQLGGTAARQPGYNAYTTLVLPDWLQRGQSLTFNLLAVREYLDAYDRTAAIIGATLARRLTEELTVSGGLQFEKAYIEQEGIGRNYTLLQAPLGVTWDSTHDPFNPVSGVRANVLVTPTYSMATGAGRDASFVIVQASASTYLDVGNWLLGTEGRSILALRGFVGAINGAAVFDVPPDQRFYAGGGGSIRGFRYQSVGPKFPSGNPTGGNSVDFGSIEFRQRFGTSWGAAVFVDAGQVGTNGVPFSGNLAVGAGVGVRYYTAIGPIRADVAVPLTRERGGDDFGLYIGIGQAF</sequence>
<evidence type="ECO:0000313" key="8">
    <source>
        <dbReference type="Proteomes" id="UP000325255"/>
    </source>
</evidence>
<evidence type="ECO:0000256" key="2">
    <source>
        <dbReference type="ARBA" id="ARBA00022452"/>
    </source>
</evidence>
<accession>A0A5M6IND1</accession>
<feature type="domain" description="Bacterial surface antigen (D15)" evidence="5">
    <location>
        <begin position="347"/>
        <end position="630"/>
    </location>
</feature>
<feature type="domain" description="POTRA" evidence="6">
    <location>
        <begin position="224"/>
        <end position="271"/>
    </location>
</feature>
<keyword evidence="3" id="KW-0812">Transmembrane</keyword>
<dbReference type="AlphaFoldDB" id="A0A5M6IND1"/>
<dbReference type="InterPro" id="IPR000184">
    <property type="entry name" value="Bac_surfAg_D15"/>
</dbReference>
<dbReference type="PANTHER" id="PTHR12815:SF18">
    <property type="entry name" value="SORTING AND ASSEMBLY MACHINERY COMPONENT 50 HOMOLOG"/>
    <property type="match status" value="1"/>
</dbReference>
<keyword evidence="4" id="KW-0472">Membrane</keyword>
<proteinExistence type="predicted"/>
<organism evidence="7 8">
    <name type="scientific">Rhodovastum atsumiense</name>
    <dbReference type="NCBI Taxonomy" id="504468"/>
    <lineage>
        <taxon>Bacteria</taxon>
        <taxon>Pseudomonadati</taxon>
        <taxon>Pseudomonadota</taxon>
        <taxon>Alphaproteobacteria</taxon>
        <taxon>Acetobacterales</taxon>
        <taxon>Acetobacteraceae</taxon>
        <taxon>Rhodovastum</taxon>
    </lineage>
</organism>
<comment type="subcellular location">
    <subcellularLocation>
        <location evidence="1">Membrane</location>
    </subcellularLocation>
</comment>
<dbReference type="PANTHER" id="PTHR12815">
    <property type="entry name" value="SORTING AND ASSEMBLY MACHINERY SAMM50 PROTEIN FAMILY MEMBER"/>
    <property type="match status" value="1"/>
</dbReference>
<keyword evidence="8" id="KW-1185">Reference proteome</keyword>
<evidence type="ECO:0000256" key="4">
    <source>
        <dbReference type="ARBA" id="ARBA00023136"/>
    </source>
</evidence>
<evidence type="ECO:0000313" key="7">
    <source>
        <dbReference type="EMBL" id="KAA5609497.1"/>
    </source>
</evidence>
<dbReference type="GO" id="GO:0019867">
    <property type="term" value="C:outer membrane"/>
    <property type="evidence" value="ECO:0007669"/>
    <property type="project" value="InterPro"/>
</dbReference>
<evidence type="ECO:0000259" key="5">
    <source>
        <dbReference type="Pfam" id="PF01103"/>
    </source>
</evidence>
<dbReference type="Pfam" id="PF07244">
    <property type="entry name" value="POTRA"/>
    <property type="match status" value="1"/>
</dbReference>
<dbReference type="InterPro" id="IPR010827">
    <property type="entry name" value="BamA/TamA_POTRA"/>
</dbReference>
<gene>
    <name evidence="7" type="ORF">F1189_23880</name>
</gene>
<dbReference type="EMBL" id="VWPK01000049">
    <property type="protein sequence ID" value="KAA5609497.1"/>
    <property type="molecule type" value="Genomic_DNA"/>
</dbReference>
<evidence type="ECO:0000259" key="6">
    <source>
        <dbReference type="Pfam" id="PF07244"/>
    </source>
</evidence>
<dbReference type="Gene3D" id="2.40.160.50">
    <property type="entry name" value="membrane protein fhac: a member of the omp85/tpsb transporter family"/>
    <property type="match status" value="1"/>
</dbReference>
<evidence type="ECO:0000256" key="1">
    <source>
        <dbReference type="ARBA" id="ARBA00004370"/>
    </source>
</evidence>
<evidence type="ECO:0000256" key="3">
    <source>
        <dbReference type="ARBA" id="ARBA00022692"/>
    </source>
</evidence>
<comment type="caution">
    <text evidence="7">The sequence shown here is derived from an EMBL/GenBank/DDBJ whole genome shotgun (WGS) entry which is preliminary data.</text>
</comment>
<dbReference type="Proteomes" id="UP000325255">
    <property type="component" value="Unassembled WGS sequence"/>
</dbReference>
<dbReference type="InterPro" id="IPR039910">
    <property type="entry name" value="D15-like"/>
</dbReference>
<protein>
    <submittedName>
        <fullName evidence="7">Outer membrane protein assembly factor</fullName>
    </submittedName>
</protein>
<dbReference type="Gene3D" id="3.10.20.310">
    <property type="entry name" value="membrane protein fhac"/>
    <property type="match status" value="1"/>
</dbReference>